<reference evidence="2" key="1">
    <citation type="submission" date="2021-05" db="EMBL/GenBank/DDBJ databases">
        <authorList>
            <person name="Alioto T."/>
            <person name="Alioto T."/>
            <person name="Gomez Garrido J."/>
        </authorList>
    </citation>
    <scope>NUCLEOTIDE SEQUENCE</scope>
</reference>
<dbReference type="EMBL" id="HBUE01288107">
    <property type="protein sequence ID" value="CAG6572758.1"/>
    <property type="molecule type" value="Transcribed_RNA"/>
</dbReference>
<organism evidence="2">
    <name type="scientific">Culex pipiens</name>
    <name type="common">House mosquito</name>
    <dbReference type="NCBI Taxonomy" id="7175"/>
    <lineage>
        <taxon>Eukaryota</taxon>
        <taxon>Metazoa</taxon>
        <taxon>Ecdysozoa</taxon>
        <taxon>Arthropoda</taxon>
        <taxon>Hexapoda</taxon>
        <taxon>Insecta</taxon>
        <taxon>Pterygota</taxon>
        <taxon>Neoptera</taxon>
        <taxon>Endopterygota</taxon>
        <taxon>Diptera</taxon>
        <taxon>Nematocera</taxon>
        <taxon>Culicoidea</taxon>
        <taxon>Culicidae</taxon>
        <taxon>Culicinae</taxon>
        <taxon>Culicini</taxon>
        <taxon>Culex</taxon>
        <taxon>Culex</taxon>
    </lineage>
</organism>
<protein>
    <submittedName>
        <fullName evidence="2">(northern house mosquito) hypothetical protein</fullName>
    </submittedName>
</protein>
<feature type="transmembrane region" description="Helical" evidence="1">
    <location>
        <begin position="65"/>
        <end position="86"/>
    </location>
</feature>
<sequence length="137" mass="16072">MVSLDGLLGCFFFTRFVKQKLRIFQRTKNSSTWYGGGSVRSSDVYTKSRGVAFFFVYLFSLLRDALLVTFVTCVSVSVRMCVWWYSFVFLRIGYFALNGVLFCFFFLLGELIFVFFRFVFSFACLDKEIKTILLHYV</sequence>
<accession>A0A8D8JJ24</accession>
<keyword evidence="1" id="KW-1133">Transmembrane helix</keyword>
<evidence type="ECO:0000313" key="2">
    <source>
        <dbReference type="EMBL" id="CAG6572758.1"/>
    </source>
</evidence>
<dbReference type="AlphaFoldDB" id="A0A8D8JJ24"/>
<feature type="transmembrane region" description="Helical" evidence="1">
    <location>
        <begin position="92"/>
        <end position="120"/>
    </location>
</feature>
<name>A0A8D8JJ24_CULPI</name>
<proteinExistence type="predicted"/>
<evidence type="ECO:0000256" key="1">
    <source>
        <dbReference type="SAM" id="Phobius"/>
    </source>
</evidence>
<keyword evidence="1" id="KW-0812">Transmembrane</keyword>
<keyword evidence="1" id="KW-0472">Membrane</keyword>
<dbReference type="EMBL" id="HBUE01182488">
    <property type="protein sequence ID" value="CAG6521191.1"/>
    <property type="molecule type" value="Transcribed_RNA"/>
</dbReference>